<dbReference type="Proteomes" id="UP000319148">
    <property type="component" value="Unassembled WGS sequence"/>
</dbReference>
<feature type="domain" description="Peptidase C45 hydrolase" evidence="1">
    <location>
        <begin position="164"/>
        <end position="378"/>
    </location>
</feature>
<keyword evidence="3" id="KW-1185">Reference proteome</keyword>
<comment type="caution">
    <text evidence="2">The sequence shown here is derived from an EMBL/GenBank/DDBJ whole genome shotgun (WGS) entry which is preliminary data.</text>
</comment>
<dbReference type="AlphaFoldDB" id="A0A501PGR9"/>
<dbReference type="SUPFAM" id="SSF56235">
    <property type="entry name" value="N-terminal nucleophile aminohydrolases (Ntn hydrolases)"/>
    <property type="match status" value="1"/>
</dbReference>
<protein>
    <submittedName>
        <fullName evidence="2">Linear amide C-N hydrolase</fullName>
    </submittedName>
</protein>
<accession>A0A501PGR9</accession>
<organism evidence="2 3">
    <name type="scientific">Emcibacter nanhaiensis</name>
    <dbReference type="NCBI Taxonomy" id="1505037"/>
    <lineage>
        <taxon>Bacteria</taxon>
        <taxon>Pseudomonadati</taxon>
        <taxon>Pseudomonadota</taxon>
        <taxon>Alphaproteobacteria</taxon>
        <taxon>Emcibacterales</taxon>
        <taxon>Emcibacteraceae</taxon>
        <taxon>Emcibacter</taxon>
    </lineage>
</organism>
<reference evidence="3" key="1">
    <citation type="submission" date="2019-06" db="EMBL/GenBank/DDBJ databases">
        <title>The complete genome of Emcibacter congregatus ZYLT.</title>
        <authorList>
            <person name="Zhao Z."/>
        </authorList>
    </citation>
    <scope>NUCLEOTIDE SEQUENCE [LARGE SCALE GENOMIC DNA]</scope>
    <source>
        <strain evidence="3">MCCC 1A06723</strain>
    </source>
</reference>
<evidence type="ECO:0000259" key="1">
    <source>
        <dbReference type="Pfam" id="PF03417"/>
    </source>
</evidence>
<gene>
    <name evidence="2" type="ORF">FIV46_10805</name>
</gene>
<evidence type="ECO:0000313" key="2">
    <source>
        <dbReference type="EMBL" id="TPD59278.1"/>
    </source>
</evidence>
<dbReference type="Pfam" id="PF03417">
    <property type="entry name" value="AAT"/>
    <property type="match status" value="1"/>
</dbReference>
<sequence>MLDVKDEVIAGGPDKFLEVRKITLRGSQVDIGAYLAKLARDELGVRKVPWTDPTATRIQRQFLKTHWPEHYARMQGVAEALGEDLEDDDLDFSFLVYQSGIPGCSCVYYPGTVTATGQGLFARNFDFTTGGYADLPLCLPDSEYGQAHTAYGDAGLPYLSRPFLFELHPDTGHSMLFMCAYDLLGGCTDGINSEGLTVALLNDNETAASDIFEPLGRNGVGLSEGQVCRFLLETCATVDDAIYALRTMPHYYMSGPCHYLIADASGNAFVWEYSAICNHGHVIPCDGRAPLAVTNHLLHEHKVRTPPEIMENSVTRLDRLQKEISMAPSPLTAEKIREINRCVQARELPGQGQYITTDFPGRTLWFCLYAPGKRALEIDFYLEENEGDIRRSDILSFNL</sequence>
<dbReference type="Gene3D" id="3.60.60.10">
    <property type="entry name" value="Penicillin V Acylase, Chain A"/>
    <property type="match status" value="1"/>
</dbReference>
<name>A0A501PGR9_9PROT</name>
<dbReference type="InterPro" id="IPR005079">
    <property type="entry name" value="Peptidase_C45_hydrolase"/>
</dbReference>
<dbReference type="NCBIfam" id="NF040521">
    <property type="entry name" value="C45_proenzyme"/>
    <property type="match status" value="1"/>
</dbReference>
<dbReference type="RefSeq" id="WP_139940942.1">
    <property type="nucleotide sequence ID" value="NZ_JBHSYP010000006.1"/>
</dbReference>
<dbReference type="GO" id="GO:0016787">
    <property type="term" value="F:hydrolase activity"/>
    <property type="evidence" value="ECO:0007669"/>
    <property type="project" value="UniProtKB-KW"/>
</dbReference>
<keyword evidence="2" id="KW-0378">Hydrolase</keyword>
<evidence type="ECO:0000313" key="3">
    <source>
        <dbReference type="Proteomes" id="UP000319148"/>
    </source>
</evidence>
<dbReference type="InterPro" id="IPR029055">
    <property type="entry name" value="Ntn_hydrolases_N"/>
</dbReference>
<dbReference type="InterPro" id="IPR047794">
    <property type="entry name" value="C45_proenzyme-like"/>
</dbReference>
<dbReference type="EMBL" id="VFIY01000014">
    <property type="protein sequence ID" value="TPD59278.1"/>
    <property type="molecule type" value="Genomic_DNA"/>
</dbReference>
<dbReference type="OrthoDB" id="8617387at2"/>
<proteinExistence type="predicted"/>